<gene>
    <name evidence="1" type="ORF">ACPOL_0259</name>
</gene>
<dbReference type="Proteomes" id="UP000253606">
    <property type="component" value="Chromosome"/>
</dbReference>
<proteinExistence type="predicted"/>
<name>A0A2Z5FT31_9BACT</name>
<accession>A0A2Z5FT31</accession>
<evidence type="ECO:0000313" key="1">
    <source>
        <dbReference type="EMBL" id="AXC09644.1"/>
    </source>
</evidence>
<evidence type="ECO:0000313" key="2">
    <source>
        <dbReference type="Proteomes" id="UP000253606"/>
    </source>
</evidence>
<dbReference type="EMBL" id="CP030840">
    <property type="protein sequence ID" value="AXC09644.1"/>
    <property type="molecule type" value="Genomic_DNA"/>
</dbReference>
<sequence length="54" mass="6411">MQPTCHLQMVNSTWRFQIPSLNIWAQSLSNVQWHQRYAGSLNDIGFKHRIRAFP</sequence>
<organism evidence="1 2">
    <name type="scientific">Acidisarcina polymorpha</name>
    <dbReference type="NCBI Taxonomy" id="2211140"/>
    <lineage>
        <taxon>Bacteria</taxon>
        <taxon>Pseudomonadati</taxon>
        <taxon>Acidobacteriota</taxon>
        <taxon>Terriglobia</taxon>
        <taxon>Terriglobales</taxon>
        <taxon>Acidobacteriaceae</taxon>
        <taxon>Acidisarcina</taxon>
    </lineage>
</organism>
<dbReference type="KEGG" id="abas:ACPOL_0259"/>
<protein>
    <submittedName>
        <fullName evidence="1">Uncharacterized protein</fullName>
    </submittedName>
</protein>
<keyword evidence="2" id="KW-1185">Reference proteome</keyword>
<reference evidence="1 2" key="1">
    <citation type="journal article" date="2018" name="Front. Microbiol.">
        <title>Hydrolytic Capabilities as a Key to Environmental Success: Chitinolytic and Cellulolytic Acidobacteria From Acidic Sub-arctic Soils and Boreal Peatlands.</title>
        <authorList>
            <person name="Belova S.E."/>
            <person name="Ravin N.V."/>
            <person name="Pankratov T.A."/>
            <person name="Rakitin A.L."/>
            <person name="Ivanova A.A."/>
            <person name="Beletsky A.V."/>
            <person name="Mardanov A.V."/>
            <person name="Sinninghe Damste J.S."/>
            <person name="Dedysh S.N."/>
        </authorList>
    </citation>
    <scope>NUCLEOTIDE SEQUENCE [LARGE SCALE GENOMIC DNA]</scope>
    <source>
        <strain evidence="1 2">SBC82</strain>
    </source>
</reference>
<dbReference type="AlphaFoldDB" id="A0A2Z5FT31"/>